<feature type="transmembrane region" description="Helical" evidence="7">
    <location>
        <begin position="117"/>
        <end position="138"/>
    </location>
</feature>
<feature type="transmembrane region" description="Helical" evidence="7">
    <location>
        <begin position="59"/>
        <end position="83"/>
    </location>
</feature>
<dbReference type="EMBL" id="CAJFDI010000001">
    <property type="protein sequence ID" value="CAD5210324.1"/>
    <property type="molecule type" value="Genomic_DNA"/>
</dbReference>
<evidence type="ECO:0000256" key="2">
    <source>
        <dbReference type="ARBA" id="ARBA00005308"/>
    </source>
</evidence>
<dbReference type="PANTHER" id="PTHR31815:SF1">
    <property type="entry name" value="TRANSMEMBRANE PROTEIN 200C"/>
    <property type="match status" value="1"/>
</dbReference>
<evidence type="ECO:0000256" key="3">
    <source>
        <dbReference type="ARBA" id="ARBA00022692"/>
    </source>
</evidence>
<gene>
    <name evidence="8" type="ORF">BXYJ_LOCUS1878</name>
</gene>
<keyword evidence="4 7" id="KW-1133">Transmembrane helix</keyword>
<dbReference type="GO" id="GO:0016020">
    <property type="term" value="C:membrane"/>
    <property type="evidence" value="ECO:0007669"/>
    <property type="project" value="UniProtKB-SubCell"/>
</dbReference>
<dbReference type="OrthoDB" id="9994280at2759"/>
<dbReference type="AlphaFoldDB" id="A0A7I8XLN9"/>
<evidence type="ECO:0000256" key="7">
    <source>
        <dbReference type="SAM" id="Phobius"/>
    </source>
</evidence>
<accession>A0A7I8XLN9</accession>
<evidence type="ECO:0000256" key="5">
    <source>
        <dbReference type="ARBA" id="ARBA00023136"/>
    </source>
</evidence>
<keyword evidence="9" id="KW-1185">Reference proteome</keyword>
<feature type="region of interest" description="Disordered" evidence="6">
    <location>
        <begin position="228"/>
        <end position="263"/>
    </location>
</feature>
<evidence type="ECO:0000313" key="8">
    <source>
        <dbReference type="EMBL" id="CAD5210324.1"/>
    </source>
</evidence>
<keyword evidence="3 7" id="KW-0812">Transmembrane</keyword>
<comment type="similarity">
    <text evidence="2">Belongs to the TMEM200 family.</text>
</comment>
<comment type="caution">
    <text evidence="8">The sequence shown here is derived from an EMBL/GenBank/DDBJ whole genome shotgun (WGS) entry which is preliminary data.</text>
</comment>
<organism evidence="8 9">
    <name type="scientific">Bursaphelenchus xylophilus</name>
    <name type="common">Pinewood nematode worm</name>
    <name type="synonym">Aphelenchoides xylophilus</name>
    <dbReference type="NCBI Taxonomy" id="6326"/>
    <lineage>
        <taxon>Eukaryota</taxon>
        <taxon>Metazoa</taxon>
        <taxon>Ecdysozoa</taxon>
        <taxon>Nematoda</taxon>
        <taxon>Chromadorea</taxon>
        <taxon>Rhabditida</taxon>
        <taxon>Tylenchina</taxon>
        <taxon>Tylenchomorpha</taxon>
        <taxon>Aphelenchoidea</taxon>
        <taxon>Aphelenchoididae</taxon>
        <taxon>Bursaphelenchus</taxon>
    </lineage>
</organism>
<keyword evidence="5 7" id="KW-0472">Membrane</keyword>
<comment type="subcellular location">
    <subcellularLocation>
        <location evidence="1">Membrane</location>
        <topology evidence="1">Multi-pass membrane protein</topology>
    </subcellularLocation>
</comment>
<evidence type="ECO:0000313" key="9">
    <source>
        <dbReference type="Proteomes" id="UP000659654"/>
    </source>
</evidence>
<reference evidence="8" key="1">
    <citation type="submission" date="2020-09" db="EMBL/GenBank/DDBJ databases">
        <authorList>
            <person name="Kikuchi T."/>
        </authorList>
    </citation>
    <scope>NUCLEOTIDE SEQUENCE</scope>
    <source>
        <strain evidence="8">Ka4C1</strain>
    </source>
</reference>
<name>A0A7I8XLN9_BURXY</name>
<dbReference type="Proteomes" id="UP000582659">
    <property type="component" value="Unassembled WGS sequence"/>
</dbReference>
<evidence type="ECO:0000256" key="6">
    <source>
        <dbReference type="SAM" id="MobiDB-lite"/>
    </source>
</evidence>
<dbReference type="PANTHER" id="PTHR31815">
    <property type="entry name" value="AGAP005329-PA"/>
    <property type="match status" value="1"/>
</dbReference>
<dbReference type="Pfam" id="PF10177">
    <property type="entry name" value="DUF2371"/>
    <property type="match status" value="1"/>
</dbReference>
<protein>
    <submittedName>
        <fullName evidence="8">(pine wood nematode) hypothetical protein</fullName>
    </submittedName>
</protein>
<sequence>MLAARGVSLGLGKINLSELNQLPVADRALLGRIQKLKKKAQEKPKIVVKKYVDKKTLWAACRAVVVGGIIIALGLLMTILGYFDRDLTTSTLYNMTTGDEIVVIDASLRYKLKSMQYVGPVLMGLGTFLLIIACVITLESRDRHAQIIQEESSGYKTKREMINSATKFSLLPNEEADDMMKANHLDQNDRLLPQRTDRPSINSELELVKENHLKNQQNVKAEVHHVIGEEEEAGPSNRKSQSLRESLKRNGGQRFSLQKPPLPESGLLLSTIHLKKPKGPAPIAQFDSQLEIPLSSASCSTLGTSNYRS</sequence>
<evidence type="ECO:0000256" key="4">
    <source>
        <dbReference type="ARBA" id="ARBA00022989"/>
    </source>
</evidence>
<evidence type="ECO:0000256" key="1">
    <source>
        <dbReference type="ARBA" id="ARBA00004141"/>
    </source>
</evidence>
<dbReference type="Proteomes" id="UP000659654">
    <property type="component" value="Unassembled WGS sequence"/>
</dbReference>
<dbReference type="EMBL" id="CAJFCV020000001">
    <property type="protein sequence ID" value="CAG9086177.1"/>
    <property type="molecule type" value="Genomic_DNA"/>
</dbReference>
<proteinExistence type="inferred from homology"/>
<dbReference type="InterPro" id="IPR018787">
    <property type="entry name" value="DUF2371_TMEM200"/>
</dbReference>